<dbReference type="PANTHER" id="PTHR43711">
    <property type="entry name" value="TWO-COMPONENT HISTIDINE KINASE"/>
    <property type="match status" value="1"/>
</dbReference>
<feature type="domain" description="Histidine kinase" evidence="10">
    <location>
        <begin position="348"/>
        <end position="568"/>
    </location>
</feature>
<evidence type="ECO:0000256" key="3">
    <source>
        <dbReference type="ARBA" id="ARBA00022553"/>
    </source>
</evidence>
<comment type="catalytic activity">
    <reaction evidence="1">
        <text>ATP + protein L-histidine = ADP + protein N-phospho-L-histidine.</text>
        <dbReference type="EC" id="2.7.13.3"/>
    </reaction>
</comment>
<feature type="transmembrane region" description="Helical" evidence="9">
    <location>
        <begin position="64"/>
        <end position="86"/>
    </location>
</feature>
<dbReference type="Pfam" id="PF02518">
    <property type="entry name" value="HATPase_c"/>
    <property type="match status" value="1"/>
</dbReference>
<evidence type="ECO:0000259" key="10">
    <source>
        <dbReference type="PROSITE" id="PS50109"/>
    </source>
</evidence>
<feature type="transmembrane region" description="Helical" evidence="9">
    <location>
        <begin position="173"/>
        <end position="192"/>
    </location>
</feature>
<dbReference type="PANTHER" id="PTHR43711:SF26">
    <property type="entry name" value="SENSOR HISTIDINE KINASE RCSC"/>
    <property type="match status" value="1"/>
</dbReference>
<dbReference type="SMART" id="SM00388">
    <property type="entry name" value="HisKA"/>
    <property type="match status" value="1"/>
</dbReference>
<evidence type="ECO:0000256" key="1">
    <source>
        <dbReference type="ARBA" id="ARBA00000085"/>
    </source>
</evidence>
<evidence type="ECO:0000256" key="2">
    <source>
        <dbReference type="ARBA" id="ARBA00012438"/>
    </source>
</evidence>
<dbReference type="InterPro" id="IPR003661">
    <property type="entry name" value="HisK_dim/P_dom"/>
</dbReference>
<feature type="coiled-coil region" evidence="7">
    <location>
        <begin position="314"/>
        <end position="341"/>
    </location>
</feature>
<dbReference type="InterPro" id="IPR036097">
    <property type="entry name" value="HisK_dim/P_sf"/>
</dbReference>
<proteinExistence type="predicted"/>
<dbReference type="EMBL" id="JAWLIP010000007">
    <property type="protein sequence ID" value="MDV6227606.1"/>
    <property type="molecule type" value="Genomic_DNA"/>
</dbReference>
<dbReference type="InterPro" id="IPR050736">
    <property type="entry name" value="Sensor_HK_Regulatory"/>
</dbReference>
<reference evidence="11 12" key="1">
    <citation type="submission" date="2023-10" db="EMBL/GenBank/DDBJ databases">
        <authorList>
            <person name="Venkata Ramana C."/>
            <person name="Sasikala C."/>
            <person name="Dhurka M."/>
        </authorList>
    </citation>
    <scope>NUCLEOTIDE SEQUENCE [LARGE SCALE GENOMIC DNA]</scope>
    <source>
        <strain evidence="11 12">KCTC 32151</strain>
    </source>
</reference>
<dbReference type="Gene3D" id="1.10.287.130">
    <property type="match status" value="1"/>
</dbReference>
<accession>A0ABU4AMY6</accession>
<evidence type="ECO:0000256" key="7">
    <source>
        <dbReference type="SAM" id="Coils"/>
    </source>
</evidence>
<dbReference type="InterPro" id="IPR000014">
    <property type="entry name" value="PAS"/>
</dbReference>
<dbReference type="InterPro" id="IPR005467">
    <property type="entry name" value="His_kinase_dom"/>
</dbReference>
<feature type="transmembrane region" description="Helical" evidence="9">
    <location>
        <begin position="93"/>
        <end position="113"/>
    </location>
</feature>
<dbReference type="CDD" id="cd00082">
    <property type="entry name" value="HisKA"/>
    <property type="match status" value="1"/>
</dbReference>
<dbReference type="InterPro" id="IPR003594">
    <property type="entry name" value="HATPase_dom"/>
</dbReference>
<name>A0ABU4AMY6_9HYPH</name>
<dbReference type="GO" id="GO:0016301">
    <property type="term" value="F:kinase activity"/>
    <property type="evidence" value="ECO:0007669"/>
    <property type="project" value="UniProtKB-KW"/>
</dbReference>
<dbReference type="InterPro" id="IPR036890">
    <property type="entry name" value="HATPase_C_sf"/>
</dbReference>
<dbReference type="Pfam" id="PF00512">
    <property type="entry name" value="HisKA"/>
    <property type="match status" value="1"/>
</dbReference>
<evidence type="ECO:0000313" key="11">
    <source>
        <dbReference type="EMBL" id="MDV6227606.1"/>
    </source>
</evidence>
<dbReference type="Proteomes" id="UP001185659">
    <property type="component" value="Unassembled WGS sequence"/>
</dbReference>
<dbReference type="RefSeq" id="WP_317561828.1">
    <property type="nucleotide sequence ID" value="NZ_JAWLIP010000007.1"/>
</dbReference>
<dbReference type="PRINTS" id="PR00344">
    <property type="entry name" value="BCTRLSENSOR"/>
</dbReference>
<dbReference type="SMART" id="SM00387">
    <property type="entry name" value="HATPase_c"/>
    <property type="match status" value="1"/>
</dbReference>
<feature type="transmembrane region" description="Helical" evidence="9">
    <location>
        <begin position="39"/>
        <end position="58"/>
    </location>
</feature>
<evidence type="ECO:0000256" key="5">
    <source>
        <dbReference type="ARBA" id="ARBA00022777"/>
    </source>
</evidence>
<evidence type="ECO:0000256" key="6">
    <source>
        <dbReference type="ARBA" id="ARBA00023012"/>
    </source>
</evidence>
<evidence type="ECO:0000256" key="8">
    <source>
        <dbReference type="SAM" id="MobiDB-lite"/>
    </source>
</evidence>
<keyword evidence="7" id="KW-0175">Coiled coil</keyword>
<dbReference type="SUPFAM" id="SSF47384">
    <property type="entry name" value="Homodimeric domain of signal transducing histidine kinase"/>
    <property type="match status" value="1"/>
</dbReference>
<keyword evidence="12" id="KW-1185">Reference proteome</keyword>
<keyword evidence="4" id="KW-0808">Transferase</keyword>
<keyword evidence="9" id="KW-0812">Transmembrane</keyword>
<feature type="region of interest" description="Disordered" evidence="8">
    <location>
        <begin position="566"/>
        <end position="596"/>
    </location>
</feature>
<dbReference type="Gene3D" id="3.30.565.10">
    <property type="entry name" value="Histidine kinase-like ATPase, C-terminal domain"/>
    <property type="match status" value="1"/>
</dbReference>
<protein>
    <recommendedName>
        <fullName evidence="2">histidine kinase</fullName>
        <ecNumber evidence="2">2.7.13.3</ecNumber>
    </recommendedName>
</protein>
<keyword evidence="6" id="KW-0902">Two-component regulatory system</keyword>
<keyword evidence="9" id="KW-0472">Membrane</keyword>
<feature type="transmembrane region" description="Helical" evidence="9">
    <location>
        <begin position="142"/>
        <end position="161"/>
    </location>
</feature>
<gene>
    <name evidence="11" type="ORF">R2G56_15000</name>
</gene>
<evidence type="ECO:0000256" key="9">
    <source>
        <dbReference type="SAM" id="Phobius"/>
    </source>
</evidence>
<keyword evidence="3" id="KW-0597">Phosphoprotein</keyword>
<evidence type="ECO:0000256" key="4">
    <source>
        <dbReference type="ARBA" id="ARBA00022679"/>
    </source>
</evidence>
<dbReference type="EC" id="2.7.13.3" evidence="2"/>
<comment type="caution">
    <text evidence="11">The sequence shown here is derived from an EMBL/GenBank/DDBJ whole genome shotgun (WGS) entry which is preliminary data.</text>
</comment>
<organism evidence="11 12">
    <name type="scientific">Nitratireductor aquimarinus</name>
    <dbReference type="NCBI Taxonomy" id="889300"/>
    <lineage>
        <taxon>Bacteria</taxon>
        <taxon>Pseudomonadati</taxon>
        <taxon>Pseudomonadota</taxon>
        <taxon>Alphaproteobacteria</taxon>
        <taxon>Hyphomicrobiales</taxon>
        <taxon>Phyllobacteriaceae</taxon>
        <taxon>Nitratireductor</taxon>
    </lineage>
</organism>
<sequence length="596" mass="62633">MSSRVSPYPEWLAAVSAAFEGLIHPSVEQGPERSHQLRFAAVLFAAPFLFAGAAAQLLGATVGFAQTLALSSAVFAASWLTAALLLATGRRRLVEAGALVVAVPAVAALIAIAGGVSSPMTLLAGALAAECYWIARTRRAAMTGAIAGAVAVALTFSAGTLGFGGLPSVTPSAAHWLVPLIYIATLGLRFTVKEPARADADEVAEASGIEERMSAVLLRVNRSGDVMHASSQAETLLNVRSDILLGNGFFQRIHVADRVAYLCAVSDINEGAEARTISMRLRMPVEQGALRAPGYRQFGVELLSAAGEGGAVVILRDEAGMAELEHDLASAREEARVAKVESKRMLAAVSHELRTPLNAILGFSDTLLSEIFGQLSNEKQREYVRLINEAGGHLLSVVNSTLEISKLEAGTYTLHPEAFRFSEVVDPSVAFVQGDASARSIDIEVAIADSVGVVYCDRRAVQQVLINLLSNAVKFSHANGKVSVLAERSGNRLDFSVSDNGVGIAAADLERIGEPFAQVRTDETRHVEGTGLGLALAKGLVGLQGGGMTIDSAPGEGTRVSISLPVGVGEDKDQDTGNGKPAIDDEWSDEEYRKTA</sequence>
<keyword evidence="9" id="KW-1133">Transmembrane helix</keyword>
<dbReference type="InterPro" id="IPR004358">
    <property type="entry name" value="Sig_transdc_His_kin-like_C"/>
</dbReference>
<evidence type="ECO:0000313" key="12">
    <source>
        <dbReference type="Proteomes" id="UP001185659"/>
    </source>
</evidence>
<dbReference type="CDD" id="cd00130">
    <property type="entry name" value="PAS"/>
    <property type="match status" value="1"/>
</dbReference>
<dbReference type="PROSITE" id="PS50109">
    <property type="entry name" value="HIS_KIN"/>
    <property type="match status" value="1"/>
</dbReference>
<dbReference type="SUPFAM" id="SSF55874">
    <property type="entry name" value="ATPase domain of HSP90 chaperone/DNA topoisomerase II/histidine kinase"/>
    <property type="match status" value="1"/>
</dbReference>
<keyword evidence="5 11" id="KW-0418">Kinase</keyword>